<gene>
    <name evidence="3" type="ORF">C41B8_01817</name>
</gene>
<dbReference type="AlphaFoldDB" id="A0A084IQ43"/>
<dbReference type="OrthoDB" id="7063931at2"/>
<keyword evidence="1" id="KW-1133">Transmembrane helix</keyword>
<dbReference type="InterPro" id="IPR006976">
    <property type="entry name" value="VanZ-like"/>
</dbReference>
<dbReference type="NCBIfam" id="NF037970">
    <property type="entry name" value="vanZ_1"/>
    <property type="match status" value="1"/>
</dbReference>
<name>A0A084IQ43_SALHC</name>
<dbReference type="Pfam" id="PF04892">
    <property type="entry name" value="VanZ"/>
    <property type="match status" value="1"/>
</dbReference>
<keyword evidence="1" id="KW-0812">Transmembrane</keyword>
<dbReference type="eggNOG" id="ENOG5033CUB">
    <property type="taxonomic scope" value="Bacteria"/>
</dbReference>
<dbReference type="RefSeq" id="WP_156962376.1">
    <property type="nucleotide sequence ID" value="NZ_APNK01000002.1"/>
</dbReference>
<dbReference type="STRING" id="1304275.C41B8_01817"/>
<evidence type="ECO:0000259" key="2">
    <source>
        <dbReference type="Pfam" id="PF04892"/>
    </source>
</evidence>
<dbReference type="Proteomes" id="UP000028302">
    <property type="component" value="Unassembled WGS sequence"/>
</dbReference>
<dbReference type="PROSITE" id="PS51257">
    <property type="entry name" value="PROKAR_LIPOPROTEIN"/>
    <property type="match status" value="1"/>
</dbReference>
<organism evidence="3 4">
    <name type="scientific">Salinisphaera hydrothermalis (strain C41B8)</name>
    <dbReference type="NCBI Taxonomy" id="1304275"/>
    <lineage>
        <taxon>Bacteria</taxon>
        <taxon>Pseudomonadati</taxon>
        <taxon>Pseudomonadota</taxon>
        <taxon>Gammaproteobacteria</taxon>
        <taxon>Salinisphaerales</taxon>
        <taxon>Salinisphaeraceae</taxon>
        <taxon>Salinisphaera</taxon>
    </lineage>
</organism>
<feature type="transmembrane region" description="Helical" evidence="1">
    <location>
        <begin position="9"/>
        <end position="30"/>
    </location>
</feature>
<evidence type="ECO:0000256" key="1">
    <source>
        <dbReference type="SAM" id="Phobius"/>
    </source>
</evidence>
<sequence>MTVNGFRRLWLGIGLALCAVFIYGCLMPNPPSEPGIPFFDKFEHGFGFLVMGAWFGALYPNRRVRVLLALSAFAAATEIMQWASGYRDGDPYDWMADTAGAAVALTLLRAMGIDWVGRIGARLVVASRAGV</sequence>
<protein>
    <submittedName>
        <fullName evidence="3">VanZ like family protein</fullName>
    </submittedName>
</protein>
<feature type="transmembrane region" description="Helical" evidence="1">
    <location>
        <begin position="94"/>
        <end position="112"/>
    </location>
</feature>
<keyword evidence="1" id="KW-0472">Membrane</keyword>
<keyword evidence="4" id="KW-1185">Reference proteome</keyword>
<accession>A0A084IQ43</accession>
<reference evidence="3 4" key="1">
    <citation type="submission" date="2013-03" db="EMBL/GenBank/DDBJ databases">
        <title>Salinisphaera hydrothermalis C41B8 Genome Sequencing.</title>
        <authorList>
            <person name="Li C."/>
            <person name="Lai Q."/>
            <person name="Shao Z."/>
        </authorList>
    </citation>
    <scope>NUCLEOTIDE SEQUENCE [LARGE SCALE GENOMIC DNA]</scope>
    <source>
        <strain evidence="3 4">C41B8</strain>
    </source>
</reference>
<dbReference type="EMBL" id="APNK01000002">
    <property type="protein sequence ID" value="KEZ78827.1"/>
    <property type="molecule type" value="Genomic_DNA"/>
</dbReference>
<feature type="domain" description="VanZ-like" evidence="2">
    <location>
        <begin position="46"/>
        <end position="109"/>
    </location>
</feature>
<evidence type="ECO:0000313" key="4">
    <source>
        <dbReference type="Proteomes" id="UP000028302"/>
    </source>
</evidence>
<feature type="transmembrane region" description="Helical" evidence="1">
    <location>
        <begin position="66"/>
        <end position="82"/>
    </location>
</feature>
<comment type="caution">
    <text evidence="3">The sequence shown here is derived from an EMBL/GenBank/DDBJ whole genome shotgun (WGS) entry which is preliminary data.</text>
</comment>
<proteinExistence type="predicted"/>
<feature type="transmembrane region" description="Helical" evidence="1">
    <location>
        <begin position="42"/>
        <end position="59"/>
    </location>
</feature>
<evidence type="ECO:0000313" key="3">
    <source>
        <dbReference type="EMBL" id="KEZ78827.1"/>
    </source>
</evidence>